<keyword evidence="3" id="KW-1185">Reference proteome</keyword>
<evidence type="ECO:0000313" key="3">
    <source>
        <dbReference type="Proteomes" id="UP000215127"/>
    </source>
</evidence>
<dbReference type="Proteomes" id="UP000215127">
    <property type="component" value="Chromosome 5"/>
</dbReference>
<name>A0A1X7RV33_ZYMT9</name>
<dbReference type="Gene3D" id="3.30.30.180">
    <property type="match status" value="1"/>
</dbReference>
<gene>
    <name evidence="2" type="ORF">ZT3D7_G6398</name>
</gene>
<evidence type="ECO:0000313" key="2">
    <source>
        <dbReference type="EMBL" id="SMQ51245.1"/>
    </source>
</evidence>
<accession>A0A1X7RV33</accession>
<organism evidence="2 3">
    <name type="scientific">Zymoseptoria tritici (strain ST99CH_3D7)</name>
    <dbReference type="NCBI Taxonomy" id="1276538"/>
    <lineage>
        <taxon>Eukaryota</taxon>
        <taxon>Fungi</taxon>
        <taxon>Dikarya</taxon>
        <taxon>Ascomycota</taxon>
        <taxon>Pezizomycotina</taxon>
        <taxon>Dothideomycetes</taxon>
        <taxon>Dothideomycetidae</taxon>
        <taxon>Mycosphaerellales</taxon>
        <taxon>Mycosphaerellaceae</taxon>
        <taxon>Zymoseptoria</taxon>
    </lineage>
</organism>
<proteinExistence type="predicted"/>
<dbReference type="Pfam" id="PF08277">
    <property type="entry name" value="PAN_3"/>
    <property type="match status" value="1"/>
</dbReference>
<dbReference type="InterPro" id="IPR003609">
    <property type="entry name" value="Pan_app"/>
</dbReference>
<dbReference type="EMBL" id="LT853696">
    <property type="protein sequence ID" value="SMQ51245.1"/>
    <property type="molecule type" value="Genomic_DNA"/>
</dbReference>
<dbReference type="InterPro" id="IPR006583">
    <property type="entry name" value="PAN-3_domain"/>
</dbReference>
<feature type="domain" description="Apple" evidence="1">
    <location>
        <begin position="22"/>
        <end position="92"/>
    </location>
</feature>
<dbReference type="SUPFAM" id="SSF57414">
    <property type="entry name" value="Hairpin loop containing domain-like"/>
    <property type="match status" value="1"/>
</dbReference>
<evidence type="ECO:0000259" key="1">
    <source>
        <dbReference type="PROSITE" id="PS50948"/>
    </source>
</evidence>
<dbReference type="AlphaFoldDB" id="A0A1X7RV33"/>
<dbReference type="PROSITE" id="PS50948">
    <property type="entry name" value="PAN"/>
    <property type="match status" value="1"/>
</dbReference>
<reference evidence="2 3" key="1">
    <citation type="submission" date="2016-06" db="EMBL/GenBank/DDBJ databases">
        <authorList>
            <person name="Kjaerup R.B."/>
            <person name="Dalgaard T.S."/>
            <person name="Juul-Madsen H.R."/>
        </authorList>
    </citation>
    <scope>NUCLEOTIDE SEQUENCE [LARGE SCALE GENOMIC DNA]</scope>
</reference>
<protein>
    <recommendedName>
        <fullName evidence="1">Apple domain-containing protein</fullName>
    </recommendedName>
</protein>
<sequence>MHESYHSSGNISVETRAAAPRCNVKGYQKSGNPYKILTRLSETTCCQKCKNDPNCAMYAYGTSKCWLYKKASVSQNVRIVRNSKYKFSDRACANSKATTTTRRTTTTRMSTTTRAPITTTASRGVTTILSRATTTTTRAAATTSPRPGGDRIMFPKQDPAVNRNDVRNFVPQSKVNLFYAGRAQGPSLSK</sequence>